<evidence type="ECO:0000313" key="2">
    <source>
        <dbReference type="EMBL" id="KAE8402310.1"/>
    </source>
</evidence>
<sequence>MHHQLWAHGAISQDRTFENAYGYENQHYFVCLPGLRNFFLGGHFAVSVLFVLSGYVLSTKPLALTQAGESSKLDENLVSVLFRRWLSTIRGNC</sequence>
<evidence type="ECO:0000313" key="3">
    <source>
        <dbReference type="Proteomes" id="UP000325579"/>
    </source>
</evidence>
<proteinExistence type="predicted"/>
<protein>
    <submittedName>
        <fullName evidence="2">Uncharacterized protein</fullName>
    </submittedName>
</protein>
<dbReference type="RefSeq" id="XP_031939629.1">
    <property type="nucleotide sequence ID" value="XM_032082455.1"/>
</dbReference>
<organism evidence="2 3">
    <name type="scientific">Aspergillus pseudonomiae</name>
    <dbReference type="NCBI Taxonomy" id="1506151"/>
    <lineage>
        <taxon>Eukaryota</taxon>
        <taxon>Fungi</taxon>
        <taxon>Dikarya</taxon>
        <taxon>Ascomycota</taxon>
        <taxon>Pezizomycotina</taxon>
        <taxon>Eurotiomycetes</taxon>
        <taxon>Eurotiomycetidae</taxon>
        <taxon>Eurotiales</taxon>
        <taxon>Aspergillaceae</taxon>
        <taxon>Aspergillus</taxon>
        <taxon>Aspergillus subgen. Circumdati</taxon>
    </lineage>
</organism>
<reference evidence="2 3" key="1">
    <citation type="submission" date="2019-04" db="EMBL/GenBank/DDBJ databases">
        <authorList>
            <consortium name="DOE Joint Genome Institute"/>
            <person name="Mondo S."/>
            <person name="Kjaerbolling I."/>
            <person name="Vesth T."/>
            <person name="Frisvad J.C."/>
            <person name="Nybo J.L."/>
            <person name="Theobald S."/>
            <person name="Kildgaard S."/>
            <person name="Isbrandt T."/>
            <person name="Kuo A."/>
            <person name="Sato A."/>
            <person name="Lyhne E.K."/>
            <person name="Kogle M.E."/>
            <person name="Wiebenga A."/>
            <person name="Kun R.S."/>
            <person name="Lubbers R.J."/>
            <person name="Makela M.R."/>
            <person name="Barry K."/>
            <person name="Chovatia M."/>
            <person name="Clum A."/>
            <person name="Daum C."/>
            <person name="Haridas S."/>
            <person name="He G."/>
            <person name="LaButti K."/>
            <person name="Lipzen A."/>
            <person name="Riley R."/>
            <person name="Salamov A."/>
            <person name="Simmons B.A."/>
            <person name="Magnuson J.K."/>
            <person name="Henrissat B."/>
            <person name="Mortensen U.H."/>
            <person name="Larsen T.O."/>
            <person name="Devries R.P."/>
            <person name="Grigoriev I.V."/>
            <person name="Machida M."/>
            <person name="Baker S.E."/>
            <person name="Andersen M.R."/>
            <person name="Cantor M.N."/>
            <person name="Hua S.X."/>
        </authorList>
    </citation>
    <scope>NUCLEOTIDE SEQUENCE [LARGE SCALE GENOMIC DNA]</scope>
    <source>
        <strain evidence="2 3">CBS 119388</strain>
    </source>
</reference>
<feature type="transmembrane region" description="Helical" evidence="1">
    <location>
        <begin position="38"/>
        <end position="57"/>
    </location>
</feature>
<keyword evidence="1" id="KW-0812">Transmembrane</keyword>
<dbReference type="EMBL" id="ML736789">
    <property type="protein sequence ID" value="KAE8402310.1"/>
    <property type="molecule type" value="Genomic_DNA"/>
</dbReference>
<name>A0A5N7D791_9EURO</name>
<dbReference type="AlphaFoldDB" id="A0A5N7D791"/>
<dbReference type="OrthoDB" id="5819582at2759"/>
<gene>
    <name evidence="2" type="ORF">BDV37DRAFT_252619</name>
</gene>
<accession>A0A5N7D791</accession>
<evidence type="ECO:0000256" key="1">
    <source>
        <dbReference type="SAM" id="Phobius"/>
    </source>
</evidence>
<feature type="non-terminal residue" evidence="2">
    <location>
        <position position="93"/>
    </location>
</feature>
<keyword evidence="1" id="KW-1133">Transmembrane helix</keyword>
<dbReference type="Proteomes" id="UP000325579">
    <property type="component" value="Unassembled WGS sequence"/>
</dbReference>
<keyword evidence="3" id="KW-1185">Reference proteome</keyword>
<keyword evidence="1" id="KW-0472">Membrane</keyword>
<dbReference type="GeneID" id="43667146"/>